<dbReference type="Proteomes" id="UP000673691">
    <property type="component" value="Unassembled WGS sequence"/>
</dbReference>
<evidence type="ECO:0000256" key="1">
    <source>
        <dbReference type="SAM" id="MobiDB-lite"/>
    </source>
</evidence>
<name>A0A8H7ZV61_9FUNG</name>
<proteinExistence type="predicted"/>
<reference evidence="3 4" key="1">
    <citation type="journal article" name="Sci. Rep.">
        <title>Genome-scale phylogenetic analyses confirm Olpidium as the closest living zoosporic fungus to the non-flagellated, terrestrial fungi.</title>
        <authorList>
            <person name="Chang Y."/>
            <person name="Rochon D."/>
            <person name="Sekimoto S."/>
            <person name="Wang Y."/>
            <person name="Chovatia M."/>
            <person name="Sandor L."/>
            <person name="Salamov A."/>
            <person name="Grigoriev I.V."/>
            <person name="Stajich J.E."/>
            <person name="Spatafora J.W."/>
        </authorList>
    </citation>
    <scope>NUCLEOTIDE SEQUENCE [LARGE SCALE GENOMIC DNA]</scope>
    <source>
        <strain evidence="3">S191</strain>
    </source>
</reference>
<dbReference type="Pfam" id="PF12066">
    <property type="entry name" value="SERRATE_Ars2_N"/>
    <property type="match status" value="1"/>
</dbReference>
<feature type="region of interest" description="Disordered" evidence="1">
    <location>
        <begin position="1"/>
        <end position="87"/>
    </location>
</feature>
<dbReference type="PANTHER" id="PTHR13165">
    <property type="entry name" value="ARSENITE-RESISTANCE PROTEIN 2"/>
    <property type="match status" value="1"/>
</dbReference>
<accession>A0A8H7ZV61</accession>
<keyword evidence="4" id="KW-1185">Reference proteome</keyword>
<dbReference type="SMART" id="SM01173">
    <property type="entry name" value="DUF4187"/>
    <property type="match status" value="1"/>
</dbReference>
<dbReference type="EMBL" id="JAEFCI010005543">
    <property type="protein sequence ID" value="KAG5460228.1"/>
    <property type="molecule type" value="Genomic_DNA"/>
</dbReference>
<sequence length="519" mass="60698">MADRRHSDVTPGALRSPLLVTDSVFGPVPHRLEREPRHSPDRAYDRDADHEAYYRARRRSRSVENGRAYKRRRSYSPPYDAPRAPRDHMYLDSRRDPFFRRPPYSFPPEAYPAGPPPILDHAVSWNGAGIPREALEVADLTDLDYLLSYKEFSHYLEVMDGFVRPEEEMSRRYTIYKENFFAKEAKKFFDEHKAEEWFKDKYHPIDHRPFRAETFSRRHKLLPEFLRVLEQGTIDGISFDERTPAKDDKRKDLGLHNDEVTAAENPLNWMTEELSKRTLFIKTVPLSVSRKHIEEEVTRELGDRLDYISFSDPNPQKRFFRQAWIVVKDVTMMDDSYRTLEGMKVDDVVFHLSKPIEKKDIIRPRYAPESAGTERQLKVDLERIRTIAEILEREADFTDGIASRVLERAESVIAEAKAKETEETSPADKMNPTLEGLKIKVDMLSVYLRHVHMFCYYCGLESDSLEELNRKCGLHYRKRHGSEPVPKEKNWHKYHDGKLEVKILGADFAVEKIGGKNVA</sequence>
<dbReference type="OrthoDB" id="342064at2759"/>
<protein>
    <recommendedName>
        <fullName evidence="2">DUF4187 domain-containing protein</fullName>
    </recommendedName>
</protein>
<dbReference type="AlphaFoldDB" id="A0A8H7ZV61"/>
<evidence type="ECO:0000259" key="2">
    <source>
        <dbReference type="SMART" id="SM01173"/>
    </source>
</evidence>
<organism evidence="3 4">
    <name type="scientific">Olpidium bornovanus</name>
    <dbReference type="NCBI Taxonomy" id="278681"/>
    <lineage>
        <taxon>Eukaryota</taxon>
        <taxon>Fungi</taxon>
        <taxon>Fungi incertae sedis</taxon>
        <taxon>Olpidiomycota</taxon>
        <taxon>Olpidiomycotina</taxon>
        <taxon>Olpidiomycetes</taxon>
        <taxon>Olpidiales</taxon>
        <taxon>Olpidiaceae</taxon>
        <taxon>Olpidium</taxon>
    </lineage>
</organism>
<feature type="non-terminal residue" evidence="3">
    <location>
        <position position="519"/>
    </location>
</feature>
<dbReference type="InterPro" id="IPR025239">
    <property type="entry name" value="DUF4187"/>
</dbReference>
<dbReference type="PANTHER" id="PTHR13165:SF0">
    <property type="entry name" value="SERRATE RNA EFFECTOR MOLECULE HOMOLOG"/>
    <property type="match status" value="1"/>
</dbReference>
<feature type="domain" description="DUF4187" evidence="2">
    <location>
        <begin position="415"/>
        <end position="480"/>
    </location>
</feature>
<dbReference type="Pfam" id="PF13821">
    <property type="entry name" value="DUF4187"/>
    <property type="match status" value="1"/>
</dbReference>
<dbReference type="GO" id="GO:0031053">
    <property type="term" value="P:primary miRNA processing"/>
    <property type="evidence" value="ECO:0007669"/>
    <property type="project" value="TreeGrafter"/>
</dbReference>
<evidence type="ECO:0000313" key="3">
    <source>
        <dbReference type="EMBL" id="KAG5460228.1"/>
    </source>
</evidence>
<dbReference type="InterPro" id="IPR039727">
    <property type="entry name" value="SE/Ars2"/>
</dbReference>
<evidence type="ECO:0000313" key="4">
    <source>
        <dbReference type="Proteomes" id="UP000673691"/>
    </source>
</evidence>
<gene>
    <name evidence="3" type="ORF">BJ554DRAFT_7748</name>
</gene>
<feature type="compositionally biased region" description="Basic and acidic residues" evidence="1">
    <location>
        <begin position="30"/>
        <end position="54"/>
    </location>
</feature>
<dbReference type="GO" id="GO:0016604">
    <property type="term" value="C:nuclear body"/>
    <property type="evidence" value="ECO:0007669"/>
    <property type="project" value="TreeGrafter"/>
</dbReference>
<comment type="caution">
    <text evidence="3">The sequence shown here is derived from an EMBL/GenBank/DDBJ whole genome shotgun (WGS) entry which is preliminary data.</text>
</comment>
<dbReference type="InterPro" id="IPR021933">
    <property type="entry name" value="SERRATE/Ars2_N"/>
</dbReference>